<dbReference type="RefSeq" id="WP_316558255.1">
    <property type="nucleotide sequence ID" value="NZ_CP131059.1"/>
</dbReference>
<protein>
    <submittedName>
        <fullName evidence="2">Uncharacterized protein</fullName>
    </submittedName>
</protein>
<dbReference type="GeneID" id="85195045"/>
<reference evidence="2 3" key="1">
    <citation type="submission" date="2023-07" db="EMBL/GenBank/DDBJ databases">
        <title>Closed genoem sequence of Methanomicrococcus sp. Hf6.</title>
        <authorList>
            <person name="Poehlein A."/>
            <person name="Protasov E."/>
            <person name="Platt K."/>
            <person name="Reeh H."/>
            <person name="Daniel R."/>
            <person name="Brune A."/>
        </authorList>
    </citation>
    <scope>NUCLEOTIDE SEQUENCE [LARGE SCALE GENOMIC DNA]</scope>
    <source>
        <strain evidence="2 3">Hf6</strain>
    </source>
</reference>
<dbReference type="KEGG" id="mehf:MmiHf6_05450"/>
<evidence type="ECO:0000256" key="1">
    <source>
        <dbReference type="SAM" id="Phobius"/>
    </source>
</evidence>
<accession>A0AA96ZSA8</accession>
<proteinExistence type="predicted"/>
<dbReference type="Proteomes" id="UP001302978">
    <property type="component" value="Chromosome"/>
</dbReference>
<organism evidence="2 3">
    <name type="scientific">Methanimicrococcus hongohii</name>
    <dbReference type="NCBI Taxonomy" id="3028295"/>
    <lineage>
        <taxon>Archaea</taxon>
        <taxon>Methanobacteriati</taxon>
        <taxon>Methanobacteriota</taxon>
        <taxon>Stenosarchaea group</taxon>
        <taxon>Methanomicrobia</taxon>
        <taxon>Methanosarcinales</taxon>
        <taxon>Methanosarcinaceae</taxon>
        <taxon>Methanimicrococcus</taxon>
    </lineage>
</organism>
<evidence type="ECO:0000313" key="3">
    <source>
        <dbReference type="Proteomes" id="UP001302978"/>
    </source>
</evidence>
<gene>
    <name evidence="2" type="ORF">MmiHf6_05450</name>
</gene>
<feature type="transmembrane region" description="Helical" evidence="1">
    <location>
        <begin position="65"/>
        <end position="87"/>
    </location>
</feature>
<dbReference type="AlphaFoldDB" id="A0AA96ZSA8"/>
<keyword evidence="1" id="KW-0812">Transmembrane</keyword>
<name>A0AA96ZSA8_9EURY</name>
<keyword evidence="1" id="KW-0472">Membrane</keyword>
<dbReference type="EMBL" id="CP131059">
    <property type="protein sequence ID" value="WNY23240.1"/>
    <property type="molecule type" value="Genomic_DNA"/>
</dbReference>
<feature type="transmembrane region" description="Helical" evidence="1">
    <location>
        <begin position="20"/>
        <end position="45"/>
    </location>
</feature>
<evidence type="ECO:0000313" key="2">
    <source>
        <dbReference type="EMBL" id="WNY23240.1"/>
    </source>
</evidence>
<keyword evidence="1" id="KW-1133">Transmembrane helix</keyword>
<sequence>MELINKELYIYTVANSISYLFIVSMSVLAGFTSASLTLISSYLLLKVAVFLELNNQVWFFLLDGFSSAGSLGLFLLFQLQGISFMYFEAVKKFKKYG</sequence>
<keyword evidence="3" id="KW-1185">Reference proteome</keyword>